<keyword evidence="4" id="KW-1185">Reference proteome</keyword>
<evidence type="ECO:0000256" key="1">
    <source>
        <dbReference type="SAM" id="MobiDB-lite"/>
    </source>
</evidence>
<gene>
    <name evidence="3" type="ORF">KSP40_PGU017972</name>
</gene>
<feature type="signal peptide" evidence="2">
    <location>
        <begin position="1"/>
        <end position="32"/>
    </location>
</feature>
<feature type="compositionally biased region" description="Polar residues" evidence="1">
    <location>
        <begin position="79"/>
        <end position="90"/>
    </location>
</feature>
<dbReference type="Proteomes" id="UP001412067">
    <property type="component" value="Unassembled WGS sequence"/>
</dbReference>
<feature type="compositionally biased region" description="Low complexity" evidence="1">
    <location>
        <begin position="97"/>
        <end position="107"/>
    </location>
</feature>
<keyword evidence="2" id="KW-0732">Signal</keyword>
<evidence type="ECO:0000313" key="3">
    <source>
        <dbReference type="EMBL" id="KAK8955391.1"/>
    </source>
</evidence>
<evidence type="ECO:0000256" key="2">
    <source>
        <dbReference type="SAM" id="SignalP"/>
    </source>
</evidence>
<proteinExistence type="predicted"/>
<feature type="compositionally biased region" description="Low complexity" evidence="1">
    <location>
        <begin position="48"/>
        <end position="65"/>
    </location>
</feature>
<accession>A0ABR2M051</accession>
<comment type="caution">
    <text evidence="3">The sequence shown here is derived from an EMBL/GenBank/DDBJ whole genome shotgun (WGS) entry which is preliminary data.</text>
</comment>
<evidence type="ECO:0000313" key="4">
    <source>
        <dbReference type="Proteomes" id="UP001412067"/>
    </source>
</evidence>
<name>A0ABR2M051_9ASPA</name>
<dbReference type="EMBL" id="JBBWWR010000013">
    <property type="protein sequence ID" value="KAK8955391.1"/>
    <property type="molecule type" value="Genomic_DNA"/>
</dbReference>
<organism evidence="3 4">
    <name type="scientific">Platanthera guangdongensis</name>
    <dbReference type="NCBI Taxonomy" id="2320717"/>
    <lineage>
        <taxon>Eukaryota</taxon>
        <taxon>Viridiplantae</taxon>
        <taxon>Streptophyta</taxon>
        <taxon>Embryophyta</taxon>
        <taxon>Tracheophyta</taxon>
        <taxon>Spermatophyta</taxon>
        <taxon>Magnoliopsida</taxon>
        <taxon>Liliopsida</taxon>
        <taxon>Asparagales</taxon>
        <taxon>Orchidaceae</taxon>
        <taxon>Orchidoideae</taxon>
        <taxon>Orchideae</taxon>
        <taxon>Orchidinae</taxon>
        <taxon>Platanthera</taxon>
    </lineage>
</organism>
<feature type="chain" id="PRO_5046342008" evidence="2">
    <location>
        <begin position="33"/>
        <end position="163"/>
    </location>
</feature>
<protein>
    <submittedName>
        <fullName evidence="3">Uncharacterized protein</fullName>
    </submittedName>
</protein>
<sequence length="163" mass="17275">MGRRRSKRMDASNICLMVAVLVLQSLSTPANCGRNIQEFSDQKNYYVPTTPHTSSPPNYSSPNSPACATPSNGGGSGRGHNTPTTRSHGSGSRHYHAPPTSTPGTTAPSPPYSTPGTTVPSSPPYSTPAITVPSPPLTYDPNVPPFHPALAATGLPTRRRLWW</sequence>
<feature type="region of interest" description="Disordered" evidence="1">
    <location>
        <begin position="47"/>
        <end position="139"/>
    </location>
</feature>
<reference evidence="3 4" key="1">
    <citation type="journal article" date="2022" name="Nat. Plants">
        <title>Genomes of leafy and leafless Platanthera orchids illuminate the evolution of mycoheterotrophy.</title>
        <authorList>
            <person name="Li M.H."/>
            <person name="Liu K.W."/>
            <person name="Li Z."/>
            <person name="Lu H.C."/>
            <person name="Ye Q.L."/>
            <person name="Zhang D."/>
            <person name="Wang J.Y."/>
            <person name="Li Y.F."/>
            <person name="Zhong Z.M."/>
            <person name="Liu X."/>
            <person name="Yu X."/>
            <person name="Liu D.K."/>
            <person name="Tu X.D."/>
            <person name="Liu B."/>
            <person name="Hao Y."/>
            <person name="Liao X.Y."/>
            <person name="Jiang Y.T."/>
            <person name="Sun W.H."/>
            <person name="Chen J."/>
            <person name="Chen Y.Q."/>
            <person name="Ai Y."/>
            <person name="Zhai J.W."/>
            <person name="Wu S.S."/>
            <person name="Zhou Z."/>
            <person name="Hsiao Y.Y."/>
            <person name="Wu W.L."/>
            <person name="Chen Y.Y."/>
            <person name="Lin Y.F."/>
            <person name="Hsu J.L."/>
            <person name="Li C.Y."/>
            <person name="Wang Z.W."/>
            <person name="Zhao X."/>
            <person name="Zhong W.Y."/>
            <person name="Ma X.K."/>
            <person name="Ma L."/>
            <person name="Huang J."/>
            <person name="Chen G.Z."/>
            <person name="Huang M.Z."/>
            <person name="Huang L."/>
            <person name="Peng D.H."/>
            <person name="Luo Y.B."/>
            <person name="Zou S.Q."/>
            <person name="Chen S.P."/>
            <person name="Lan S."/>
            <person name="Tsai W.C."/>
            <person name="Van de Peer Y."/>
            <person name="Liu Z.J."/>
        </authorList>
    </citation>
    <scope>NUCLEOTIDE SEQUENCE [LARGE SCALE GENOMIC DNA]</scope>
    <source>
        <strain evidence="3">Lor288</strain>
    </source>
</reference>